<evidence type="ECO:0000256" key="1">
    <source>
        <dbReference type="SAM" id="MobiDB-lite"/>
    </source>
</evidence>
<sequence length="206" mass="22990">MQKKLDEQTSEFQALNLPPGYATGDAQAITSVVKVICSQLKADKTYFAKLLLIRSEPGSNTPPVTPVPSLYTLVANVHRYMDPKYAKQDNQELHQNLGGTTVAARIAFLRIHLHHQFRQGAHEANWEKIDTHLESLRSKSQNYRDALASLLIELDQRLWNGKTTADKTAHLNYGFPTKAVISARAASFSATPQEAEDHDQPNNTGR</sequence>
<keyword evidence="3" id="KW-1185">Reference proteome</keyword>
<protein>
    <submittedName>
        <fullName evidence="2">Uncharacterized protein</fullName>
    </submittedName>
</protein>
<organism evidence="2 3">
    <name type="scientific">Puccinia sorghi</name>
    <dbReference type="NCBI Taxonomy" id="27349"/>
    <lineage>
        <taxon>Eukaryota</taxon>
        <taxon>Fungi</taxon>
        <taxon>Dikarya</taxon>
        <taxon>Basidiomycota</taxon>
        <taxon>Pucciniomycotina</taxon>
        <taxon>Pucciniomycetes</taxon>
        <taxon>Pucciniales</taxon>
        <taxon>Pucciniaceae</taxon>
        <taxon>Puccinia</taxon>
    </lineage>
</organism>
<proteinExistence type="predicted"/>
<dbReference type="OrthoDB" id="10555696at2759"/>
<dbReference type="VEuPathDB" id="FungiDB:VP01_913g3"/>
<comment type="caution">
    <text evidence="2">The sequence shown here is derived from an EMBL/GenBank/DDBJ whole genome shotgun (WGS) entry which is preliminary data.</text>
</comment>
<feature type="region of interest" description="Disordered" evidence="1">
    <location>
        <begin position="186"/>
        <end position="206"/>
    </location>
</feature>
<dbReference type="AlphaFoldDB" id="A0A0L6U7J4"/>
<reference evidence="2 3" key="1">
    <citation type="submission" date="2015-08" db="EMBL/GenBank/DDBJ databases">
        <title>Next Generation Sequencing and Analysis of the Genome of Puccinia sorghi L Schw, the Causal Agent of Maize Common Rust.</title>
        <authorList>
            <person name="Rochi L."/>
            <person name="Burguener G."/>
            <person name="Darino M."/>
            <person name="Turjanski A."/>
            <person name="Kreff E."/>
            <person name="Dieguez M.J."/>
            <person name="Sacco F."/>
        </authorList>
    </citation>
    <scope>NUCLEOTIDE SEQUENCE [LARGE SCALE GENOMIC DNA]</scope>
    <source>
        <strain evidence="2 3">RO10H11247</strain>
    </source>
</reference>
<evidence type="ECO:0000313" key="3">
    <source>
        <dbReference type="Proteomes" id="UP000037035"/>
    </source>
</evidence>
<name>A0A0L6U7J4_9BASI</name>
<dbReference type="EMBL" id="LAVV01014760">
    <property type="protein sequence ID" value="KNZ44466.1"/>
    <property type="molecule type" value="Genomic_DNA"/>
</dbReference>
<accession>A0A0L6U7J4</accession>
<gene>
    <name evidence="2" type="ORF">VP01_913g3</name>
</gene>
<dbReference type="Proteomes" id="UP000037035">
    <property type="component" value="Unassembled WGS sequence"/>
</dbReference>
<evidence type="ECO:0000313" key="2">
    <source>
        <dbReference type="EMBL" id="KNZ44466.1"/>
    </source>
</evidence>